<comment type="similarity">
    <text evidence="1">Belongs to the polyphosphate kinase 2 (PPK2) family. Class I subfamily.</text>
</comment>
<evidence type="ECO:0000259" key="5">
    <source>
        <dbReference type="Pfam" id="PF03976"/>
    </source>
</evidence>
<dbReference type="EMBL" id="CAFBPW010000039">
    <property type="protein sequence ID" value="CAB5030071.1"/>
    <property type="molecule type" value="Genomic_DNA"/>
</dbReference>
<dbReference type="NCBIfam" id="TIGR03707">
    <property type="entry name" value="PPK2_P_aer"/>
    <property type="match status" value="1"/>
</dbReference>
<evidence type="ECO:0000313" key="6">
    <source>
        <dbReference type="EMBL" id="CAB4703465.1"/>
    </source>
</evidence>
<dbReference type="InterPro" id="IPR022486">
    <property type="entry name" value="PPK2_PA0141"/>
</dbReference>
<evidence type="ECO:0000256" key="1">
    <source>
        <dbReference type="ARBA" id="ARBA00009924"/>
    </source>
</evidence>
<dbReference type="EMBL" id="CAFBQW010000003">
    <property type="protein sequence ID" value="CAB5059548.1"/>
    <property type="molecule type" value="Genomic_DNA"/>
</dbReference>
<evidence type="ECO:0000313" key="10">
    <source>
        <dbReference type="EMBL" id="CAB5059548.1"/>
    </source>
</evidence>
<dbReference type="EMBL" id="CAEZXS010000122">
    <property type="protein sequence ID" value="CAB4703465.1"/>
    <property type="molecule type" value="Genomic_DNA"/>
</dbReference>
<organism evidence="9">
    <name type="scientific">freshwater metagenome</name>
    <dbReference type="NCBI Taxonomy" id="449393"/>
    <lineage>
        <taxon>unclassified sequences</taxon>
        <taxon>metagenomes</taxon>
        <taxon>ecological metagenomes</taxon>
    </lineage>
</organism>
<dbReference type="PANTHER" id="PTHR34383:SF1">
    <property type="entry name" value="ADP-POLYPHOSPHATE PHOSPHOTRANSFERASE"/>
    <property type="match status" value="1"/>
</dbReference>
<dbReference type="InterPro" id="IPR022488">
    <property type="entry name" value="PPK2-related"/>
</dbReference>
<evidence type="ECO:0000256" key="3">
    <source>
        <dbReference type="ARBA" id="ARBA00022777"/>
    </source>
</evidence>
<name>A0A6J7RMM3_9ZZZZ</name>
<dbReference type="EMBL" id="CAFAAQ010000049">
    <property type="protein sequence ID" value="CAB4803919.1"/>
    <property type="molecule type" value="Genomic_DNA"/>
</dbReference>
<accession>A0A6J7RMM3</accession>
<evidence type="ECO:0000256" key="2">
    <source>
        <dbReference type="ARBA" id="ARBA00022679"/>
    </source>
</evidence>
<keyword evidence="3" id="KW-0418">Kinase</keyword>
<dbReference type="SUPFAM" id="SSF52540">
    <property type="entry name" value="P-loop containing nucleoside triphosphate hydrolases"/>
    <property type="match status" value="1"/>
</dbReference>
<dbReference type="GO" id="GO:0008976">
    <property type="term" value="F:polyphosphate kinase activity"/>
    <property type="evidence" value="ECO:0007669"/>
    <property type="project" value="InterPro"/>
</dbReference>
<dbReference type="AlphaFoldDB" id="A0A6J7RMM3"/>
<evidence type="ECO:0000256" key="4">
    <source>
        <dbReference type="SAM" id="MobiDB-lite"/>
    </source>
</evidence>
<dbReference type="InterPro" id="IPR016898">
    <property type="entry name" value="Polyphosphate_phosphotransfera"/>
</dbReference>
<feature type="compositionally biased region" description="Basic residues" evidence="4">
    <location>
        <begin position="1"/>
        <end position="15"/>
    </location>
</feature>
<evidence type="ECO:0000313" key="7">
    <source>
        <dbReference type="EMBL" id="CAB4803919.1"/>
    </source>
</evidence>
<dbReference type="InterPro" id="IPR027417">
    <property type="entry name" value="P-loop_NTPase"/>
</dbReference>
<feature type="domain" description="Polyphosphate kinase-2-related" evidence="5">
    <location>
        <begin position="33"/>
        <end position="255"/>
    </location>
</feature>
<protein>
    <submittedName>
        <fullName evidence="9">Unannotated protein</fullName>
    </submittedName>
</protein>
<evidence type="ECO:0000313" key="9">
    <source>
        <dbReference type="EMBL" id="CAB5030071.1"/>
    </source>
</evidence>
<dbReference type="EMBL" id="CAFBOG010000048">
    <property type="protein sequence ID" value="CAB4975366.1"/>
    <property type="molecule type" value="Genomic_DNA"/>
</dbReference>
<dbReference type="GO" id="GO:0006793">
    <property type="term" value="P:phosphorus metabolic process"/>
    <property type="evidence" value="ECO:0007669"/>
    <property type="project" value="InterPro"/>
</dbReference>
<proteinExistence type="inferred from homology"/>
<feature type="region of interest" description="Disordered" evidence="4">
    <location>
        <begin position="1"/>
        <end position="25"/>
    </location>
</feature>
<dbReference type="Gene3D" id="3.40.50.300">
    <property type="entry name" value="P-loop containing nucleotide triphosphate hydrolases"/>
    <property type="match status" value="1"/>
</dbReference>
<gene>
    <name evidence="6" type="ORF">UFOPK2582_01057</name>
    <name evidence="7" type="ORF">UFOPK3046_00724</name>
    <name evidence="8" type="ORF">UFOPK3914_00705</name>
    <name evidence="9" type="ORF">UFOPK4173_00522</name>
    <name evidence="10" type="ORF">UFOPK4354_00066</name>
</gene>
<dbReference type="Pfam" id="PF03976">
    <property type="entry name" value="PPK2"/>
    <property type="match status" value="1"/>
</dbReference>
<sequence length="289" mass="33706">MSKHHKSSKKHKKPTKSANLVPDSAGLTPQVINKKQYEKELEKLQVELVKLQEWVQASGQRVVVIFEGRDTAGKGGSIRRIAEALNPRYCRVVALGVPSDRERSQWYFQRYVNQLPSAGEILLFDRSWYNRAGVEKVMGFCTEAEYEEFLFTCPQIERALVRSGIQVIKYWLSISDEEQERRFRARMTDPVKQWKLSPMDLEARAHWVDYAEAKDEMLLHTDIAEAPWFVVDAEDKKTARLNLISHLLAQIPYEDLPTQEFVLSDRQKRAYQRPPIEDQNWVPKRFIVS</sequence>
<keyword evidence="2" id="KW-0808">Transferase</keyword>
<reference evidence="9" key="1">
    <citation type="submission" date="2020-05" db="EMBL/GenBank/DDBJ databases">
        <authorList>
            <person name="Chiriac C."/>
            <person name="Salcher M."/>
            <person name="Ghai R."/>
            <person name="Kavagutti S V."/>
        </authorList>
    </citation>
    <scope>NUCLEOTIDE SEQUENCE</scope>
</reference>
<dbReference type="PIRSF" id="PIRSF028756">
    <property type="entry name" value="PPK2_prd"/>
    <property type="match status" value="1"/>
</dbReference>
<dbReference type="PANTHER" id="PTHR34383">
    <property type="entry name" value="POLYPHOSPHATE:AMP PHOSPHOTRANSFERASE-RELATED"/>
    <property type="match status" value="1"/>
</dbReference>
<evidence type="ECO:0000313" key="8">
    <source>
        <dbReference type="EMBL" id="CAB4975366.1"/>
    </source>
</evidence>